<comment type="caution">
    <text evidence="1">The sequence shown here is derived from an EMBL/GenBank/DDBJ whole genome shotgun (WGS) entry which is preliminary data.</text>
</comment>
<name>A0A645GI52_9ZZZZ</name>
<organism evidence="1">
    <name type="scientific">bioreactor metagenome</name>
    <dbReference type="NCBI Taxonomy" id="1076179"/>
    <lineage>
        <taxon>unclassified sequences</taxon>
        <taxon>metagenomes</taxon>
        <taxon>ecological metagenomes</taxon>
    </lineage>
</organism>
<evidence type="ECO:0000313" key="1">
    <source>
        <dbReference type="EMBL" id="MPN26608.1"/>
    </source>
</evidence>
<proteinExistence type="predicted"/>
<dbReference type="EMBL" id="VSSQ01076194">
    <property type="protein sequence ID" value="MPN26608.1"/>
    <property type="molecule type" value="Genomic_DNA"/>
</dbReference>
<dbReference type="AlphaFoldDB" id="A0A645GI52"/>
<gene>
    <name evidence="1" type="ORF">SDC9_174033</name>
</gene>
<reference evidence="1" key="1">
    <citation type="submission" date="2019-08" db="EMBL/GenBank/DDBJ databases">
        <authorList>
            <person name="Kucharzyk K."/>
            <person name="Murdoch R.W."/>
            <person name="Higgins S."/>
            <person name="Loffler F."/>
        </authorList>
    </citation>
    <scope>NUCLEOTIDE SEQUENCE</scope>
</reference>
<protein>
    <submittedName>
        <fullName evidence="1">Uncharacterized protein</fullName>
    </submittedName>
</protein>
<accession>A0A645GI52</accession>
<sequence length="112" mass="12055">MGISGPVQDLSEVKCRSKIEAPRATAPKQGYMVSQWSDNPITASGKASLSCFSAPKRTLAYGVGYMLVQCKRAKGTSYFLKISTDTPIESIEFIPVLKITGFLKEATSSTKG</sequence>